<name>A0ABW3M7X5_9PSEU</name>
<evidence type="ECO:0000313" key="1">
    <source>
        <dbReference type="EMBL" id="MFD1046553.1"/>
    </source>
</evidence>
<comment type="caution">
    <text evidence="1">The sequence shown here is derived from an EMBL/GenBank/DDBJ whole genome shotgun (WGS) entry which is preliminary data.</text>
</comment>
<accession>A0ABW3M7X5</accession>
<dbReference type="Proteomes" id="UP001597045">
    <property type="component" value="Unassembled WGS sequence"/>
</dbReference>
<organism evidence="1 2">
    <name type="scientific">Kibdelosporangium lantanae</name>
    <dbReference type="NCBI Taxonomy" id="1497396"/>
    <lineage>
        <taxon>Bacteria</taxon>
        <taxon>Bacillati</taxon>
        <taxon>Actinomycetota</taxon>
        <taxon>Actinomycetes</taxon>
        <taxon>Pseudonocardiales</taxon>
        <taxon>Pseudonocardiaceae</taxon>
        <taxon>Kibdelosporangium</taxon>
    </lineage>
</organism>
<proteinExistence type="predicted"/>
<keyword evidence="2" id="KW-1185">Reference proteome</keyword>
<protein>
    <submittedName>
        <fullName evidence="1">Uncharacterized protein</fullName>
    </submittedName>
</protein>
<sequence>MALTSSGVSIETVVHLAPGVPVRYEIDVVNQEVMLYFGAAEQYVLILTRDDLVQVMGLGAKAEAAFDQAG</sequence>
<reference evidence="2" key="1">
    <citation type="journal article" date="2019" name="Int. J. Syst. Evol. Microbiol.">
        <title>The Global Catalogue of Microorganisms (GCM) 10K type strain sequencing project: providing services to taxonomists for standard genome sequencing and annotation.</title>
        <authorList>
            <consortium name="The Broad Institute Genomics Platform"/>
            <consortium name="The Broad Institute Genome Sequencing Center for Infectious Disease"/>
            <person name="Wu L."/>
            <person name="Ma J."/>
        </authorList>
    </citation>
    <scope>NUCLEOTIDE SEQUENCE [LARGE SCALE GENOMIC DNA]</scope>
    <source>
        <strain evidence="2">JCM 31486</strain>
    </source>
</reference>
<dbReference type="EMBL" id="JBHTIS010000701">
    <property type="protein sequence ID" value="MFD1046553.1"/>
    <property type="molecule type" value="Genomic_DNA"/>
</dbReference>
<gene>
    <name evidence="1" type="ORF">ACFQ1S_13820</name>
</gene>
<evidence type="ECO:0000313" key="2">
    <source>
        <dbReference type="Proteomes" id="UP001597045"/>
    </source>
</evidence>